<proteinExistence type="predicted"/>
<keyword evidence="2" id="KW-1185">Reference proteome</keyword>
<comment type="caution">
    <text evidence="1">The sequence shown here is derived from an EMBL/GenBank/DDBJ whole genome shotgun (WGS) entry which is preliminary data.</text>
</comment>
<evidence type="ECO:0000313" key="2">
    <source>
        <dbReference type="Proteomes" id="UP001140087"/>
    </source>
</evidence>
<feature type="non-terminal residue" evidence="1">
    <location>
        <position position="384"/>
    </location>
</feature>
<gene>
    <name evidence="1" type="ORF">H4R21_005082</name>
</gene>
<feature type="non-terminal residue" evidence="1">
    <location>
        <position position="1"/>
    </location>
</feature>
<accession>A0ACC1KUT3</accession>
<sequence>DGFIVDKTLVCKLLLEAPADAVRICLPRRFGKSFNLSVIEQFFNPVTANECRSGTEKSHFDAARDKRRKLFCESLLEQQHQEFVKKHFASIPVIHIDFKRSSGHTLGSFHASLASAIYDAATFWIDAYATPELLKGRARAKYEALRHTYSSMRISLVEDESKWEARGILAYRLFKELSGFLVVQHGDKYIILVDEYDQPLKVALGKEWQADADDAYLGLLMQIFKGNDHLAKGLLIGVHEFGLSYRESGLNCAEEVSLTTGRYRGGDAEAADIGDESLGPLAALFAFTKEDVAELTAKMLGVYEGALSHSQEAVTGAIDTWYGGYDFGFPTKRYNPWSVVKFLETLARGGTIEDAATPYGVNISNVASIAQLARRHREEILQLA</sequence>
<organism evidence="1 2">
    <name type="scientific">Coemansia helicoidea</name>
    <dbReference type="NCBI Taxonomy" id="1286919"/>
    <lineage>
        <taxon>Eukaryota</taxon>
        <taxon>Fungi</taxon>
        <taxon>Fungi incertae sedis</taxon>
        <taxon>Zoopagomycota</taxon>
        <taxon>Kickxellomycotina</taxon>
        <taxon>Kickxellomycetes</taxon>
        <taxon>Kickxellales</taxon>
        <taxon>Kickxellaceae</taxon>
        <taxon>Coemansia</taxon>
    </lineage>
</organism>
<dbReference type="Proteomes" id="UP001140087">
    <property type="component" value="Unassembled WGS sequence"/>
</dbReference>
<name>A0ACC1KUT3_9FUNG</name>
<reference evidence="1" key="1">
    <citation type="submission" date="2022-07" db="EMBL/GenBank/DDBJ databases">
        <title>Phylogenomic reconstructions and comparative analyses of Kickxellomycotina fungi.</title>
        <authorList>
            <person name="Reynolds N.K."/>
            <person name="Stajich J.E."/>
            <person name="Barry K."/>
            <person name="Grigoriev I.V."/>
            <person name="Crous P."/>
            <person name="Smith M.E."/>
        </authorList>
    </citation>
    <scope>NUCLEOTIDE SEQUENCE</scope>
    <source>
        <strain evidence="1">BCRC 34780</strain>
    </source>
</reference>
<evidence type="ECO:0000313" key="1">
    <source>
        <dbReference type="EMBL" id="KAJ2795502.1"/>
    </source>
</evidence>
<dbReference type="EMBL" id="JANBUN010002145">
    <property type="protein sequence ID" value="KAJ2795502.1"/>
    <property type="molecule type" value="Genomic_DNA"/>
</dbReference>
<protein>
    <submittedName>
        <fullName evidence="1">Uncharacterized protein</fullName>
    </submittedName>
</protein>